<sequence>MGAARRPCIPSHSRDPTICTSRPPPGTILPSASGRRICNLAATFFIICRLSTAAASLRPSTTSDFLSTESRQLFHAARSSLCLAAWYCGVLRAGFHASLSSGSAARSYTRADVLAEYVLALGDDECAALLDNRRRLRERLRQPVVVVLLRRPRAPVVLAEVPHGGLQARDLALEGVHLARRRHRPLLPGLGARRAGTVGERLAVARNLLPLVPVRLQRLELAVLLVNVLLEAGRLLLGSLDLRLEVLDAGGLGVSVLHPRLERLDLEVGRAEVLVALRNRPAGLVVLLLKAAQLLLSVDGNRLDCLELLGTELPRGGAEFELLRLGQVRAECRQVRDLAGEGAEPRQVRREEVGLARHGDLSGGLGNGVLDFAVRVSLAAALLVQKRVQVEANLPGQSGKLAGGILALLKRLLGLLRQRQGSGLEILQGSDGLASDDLGAPSLVDNKLRLLAEVLCHLVVFGLARHGSLDHGSQGSKRGAGRVQMALHDNSLHVHLGKMRHERDRALEFVRALLLLEFVPAQTVDPSIQCPLYRLQLEQGVLEPLELLNRAVTDGVGEPSAHGRDPRELINGVATGEDVVLVAGELRLESEPSESQQSEHRILVLLVLLGFLSLQSSQLQVNGLDLGLGSGDLELHVQVHHGAGLAVELLGLGLGDSVRRPHVLEVALQAGDQASEAGQSVLHVLQGLFLLACPSGLLSDDAILEVELLLHLLFVLDVIDLQFVVDLLEILQILDDGLEFLNLLRHAHVPLSEFFNHVLGTQSVVQLLSEVLNGCLRLGQLVLRHIKLLLDGAKLFQVVLQGLNLVLQFLLLLLCQVTQPQ</sequence>
<dbReference type="EMBL" id="BQXU01000033">
    <property type="protein sequence ID" value="GKT49922.1"/>
    <property type="molecule type" value="Genomic_DNA"/>
</dbReference>
<feature type="region of interest" description="Disordered" evidence="1">
    <location>
        <begin position="1"/>
        <end position="25"/>
    </location>
</feature>
<evidence type="ECO:0000313" key="2">
    <source>
        <dbReference type="EMBL" id="GKT49922.1"/>
    </source>
</evidence>
<dbReference type="Proteomes" id="UP001055115">
    <property type="component" value="Unassembled WGS sequence"/>
</dbReference>
<comment type="caution">
    <text evidence="2">The sequence shown here is derived from an EMBL/GenBank/DDBJ whole genome shotgun (WGS) entry which is preliminary data.</text>
</comment>
<gene>
    <name evidence="2" type="ORF">ColSpa_10103</name>
</gene>
<proteinExistence type="predicted"/>
<reference evidence="2 3" key="1">
    <citation type="submission" date="2022-03" db="EMBL/GenBank/DDBJ databases">
        <title>Genome data of Colletotrichum spp.</title>
        <authorList>
            <person name="Utami Y.D."/>
            <person name="Hiruma K."/>
        </authorList>
    </citation>
    <scope>NUCLEOTIDE SEQUENCE [LARGE SCALE GENOMIC DNA]</scope>
    <source>
        <strain evidence="2 3">MAFF 239500</strain>
    </source>
</reference>
<dbReference type="AlphaFoldDB" id="A0AA37UR21"/>
<dbReference type="RefSeq" id="XP_049132272.1">
    <property type="nucleotide sequence ID" value="XM_049276315.1"/>
</dbReference>
<organism evidence="2 3">
    <name type="scientific">Colletotrichum spaethianum</name>
    <dbReference type="NCBI Taxonomy" id="700344"/>
    <lineage>
        <taxon>Eukaryota</taxon>
        <taxon>Fungi</taxon>
        <taxon>Dikarya</taxon>
        <taxon>Ascomycota</taxon>
        <taxon>Pezizomycotina</taxon>
        <taxon>Sordariomycetes</taxon>
        <taxon>Hypocreomycetidae</taxon>
        <taxon>Glomerellales</taxon>
        <taxon>Glomerellaceae</taxon>
        <taxon>Colletotrichum</taxon>
        <taxon>Colletotrichum spaethianum species complex</taxon>
    </lineage>
</organism>
<keyword evidence="3" id="KW-1185">Reference proteome</keyword>
<dbReference type="GeneID" id="73330905"/>
<accession>A0AA37UR21</accession>
<protein>
    <submittedName>
        <fullName evidence="2">Uncharacterized protein</fullName>
    </submittedName>
</protein>
<evidence type="ECO:0000313" key="3">
    <source>
        <dbReference type="Proteomes" id="UP001055115"/>
    </source>
</evidence>
<evidence type="ECO:0000256" key="1">
    <source>
        <dbReference type="SAM" id="MobiDB-lite"/>
    </source>
</evidence>
<name>A0AA37UR21_9PEZI</name>